<dbReference type="EMBL" id="ON217544">
    <property type="protein sequence ID" value="UZF96913.1"/>
    <property type="molecule type" value="Genomic_DNA"/>
</dbReference>
<evidence type="ECO:0000313" key="1">
    <source>
        <dbReference type="EMBL" id="UZF96913.1"/>
    </source>
</evidence>
<organismHost>
    <name type="scientific">Bos taurus</name>
    <name type="common">Bovine</name>
    <dbReference type="NCBI Taxonomy" id="9913"/>
</organismHost>
<protein>
    <submittedName>
        <fullName evidence="1">E1A</fullName>
    </submittedName>
</protein>
<proteinExistence type="predicted"/>
<dbReference type="Proteomes" id="UP001164955">
    <property type="component" value="Segment"/>
</dbReference>
<organism evidence="1 2">
    <name type="scientific">Bovine adenovirus C serotype 10</name>
    <name type="common">BAdV-10</name>
    <name type="synonym">Mastadenovirus bos10</name>
    <dbReference type="NCBI Taxonomy" id="39788"/>
    <lineage>
        <taxon>Viruses</taxon>
        <taxon>Varidnaviria</taxon>
        <taxon>Bamfordvirae</taxon>
        <taxon>Preplasmiviricota</taxon>
        <taxon>Polisuviricotina</taxon>
        <taxon>Pharingeaviricetes</taxon>
        <taxon>Rowavirales</taxon>
        <taxon>Adenoviridae</taxon>
        <taxon>Mastadenovirus</taxon>
        <taxon>Mastadenovirus bosdecimum</taxon>
        <taxon>Bovine mastadenovirus C</taxon>
    </lineage>
</organism>
<accession>A0A9X9KQN0</accession>
<evidence type="ECO:0000313" key="2">
    <source>
        <dbReference type="Proteomes" id="UP001164955"/>
    </source>
</evidence>
<keyword evidence="2" id="KW-1185">Reference proteome</keyword>
<dbReference type="GO" id="GO:0006355">
    <property type="term" value="P:regulation of DNA-templated transcription"/>
    <property type="evidence" value="ECO:0007669"/>
    <property type="project" value="InterPro"/>
</dbReference>
<name>A0A9X9KQN0_ADEBA</name>
<sequence>MRFWRLPMAPFLMDEVPIVGELDFPVLSLSQEDPPSLYELFDLLSDFEDSEEDLGYVSDLDALFPESLLTAPADSEEIDIDLFCRETLEDSPPVCQAPDIPGVKCESCDFHRRVANDETVYCALCYMRLTAYCVYSKYDSVIKFRKNCFLTLTRL</sequence>
<dbReference type="GO" id="GO:0044003">
    <property type="term" value="P:symbiont-mediated perturbation of host process"/>
    <property type="evidence" value="ECO:0007669"/>
    <property type="project" value="InterPro"/>
</dbReference>
<reference evidence="1" key="1">
    <citation type="submission" date="2022-04" db="EMBL/GenBank/DDBJ databases">
        <title>Complete genome sequence analysis of bovine adenovirus 10, the only representative of species Bovine mastadenovirus C.</title>
        <authorList>
            <person name="Vidovszky M.Z."/>
            <person name="Podgorski I.I."/>
            <person name="Kovacs E.R."/>
            <person name="Harrach B."/>
            <person name="Benko M."/>
        </authorList>
    </citation>
    <scope>NUCLEOTIDE SEQUENCE</scope>
    <source>
        <strain evidence="1">Belfast 1</strain>
    </source>
</reference>